<dbReference type="EMBL" id="FNQY01000010">
    <property type="protein sequence ID" value="SEA18864.1"/>
    <property type="molecule type" value="Genomic_DNA"/>
</dbReference>
<organism evidence="8 9">
    <name type="scientific">Arachidicoccus rhizosphaerae</name>
    <dbReference type="NCBI Taxonomy" id="551991"/>
    <lineage>
        <taxon>Bacteria</taxon>
        <taxon>Pseudomonadati</taxon>
        <taxon>Bacteroidota</taxon>
        <taxon>Chitinophagia</taxon>
        <taxon>Chitinophagales</taxon>
        <taxon>Chitinophagaceae</taxon>
        <taxon>Arachidicoccus</taxon>
    </lineage>
</organism>
<evidence type="ECO:0000259" key="7">
    <source>
        <dbReference type="Pfam" id="PF08281"/>
    </source>
</evidence>
<reference evidence="8 9" key="1">
    <citation type="submission" date="2016-10" db="EMBL/GenBank/DDBJ databases">
        <authorList>
            <person name="de Groot N.N."/>
        </authorList>
    </citation>
    <scope>NUCLEOTIDE SEQUENCE [LARGE SCALE GENOMIC DNA]</scope>
    <source>
        <strain evidence="8 9">Vu-144</strain>
    </source>
</reference>
<sequence length="195" mass="22373">MEGSHFMNRDFPSIRGLVQDCQNSDASSKERMYRTFYGYLMGVVLRYVPSSDDAEELVNDSFMKIFKNIQGFIGPEDPDSYARLFKGWMAKIASRTAIDHIRRQKSSFNTEEIEKVEKIPHAVQASVELEVADIMALVNQLPENHKIVFNLHEVEGYTHEEIAKLIDIPVSSSRVFLTRAKSKLRALYALRYSTC</sequence>
<dbReference type="InterPro" id="IPR013325">
    <property type="entry name" value="RNA_pol_sigma_r2"/>
</dbReference>
<dbReference type="GO" id="GO:0006352">
    <property type="term" value="P:DNA-templated transcription initiation"/>
    <property type="evidence" value="ECO:0007669"/>
    <property type="project" value="InterPro"/>
</dbReference>
<evidence type="ECO:0000259" key="6">
    <source>
        <dbReference type="Pfam" id="PF04542"/>
    </source>
</evidence>
<evidence type="ECO:0000313" key="8">
    <source>
        <dbReference type="EMBL" id="SEA18864.1"/>
    </source>
</evidence>
<accession>A0A1H3Z620</accession>
<dbReference type="Pfam" id="PF08281">
    <property type="entry name" value="Sigma70_r4_2"/>
    <property type="match status" value="1"/>
</dbReference>
<dbReference type="AlphaFoldDB" id="A0A1H3Z620"/>
<evidence type="ECO:0000313" key="9">
    <source>
        <dbReference type="Proteomes" id="UP000199041"/>
    </source>
</evidence>
<dbReference type="CDD" id="cd06171">
    <property type="entry name" value="Sigma70_r4"/>
    <property type="match status" value="1"/>
</dbReference>
<dbReference type="InterPro" id="IPR014284">
    <property type="entry name" value="RNA_pol_sigma-70_dom"/>
</dbReference>
<dbReference type="SUPFAM" id="SSF88946">
    <property type="entry name" value="Sigma2 domain of RNA polymerase sigma factors"/>
    <property type="match status" value="1"/>
</dbReference>
<dbReference type="InterPro" id="IPR039425">
    <property type="entry name" value="RNA_pol_sigma-70-like"/>
</dbReference>
<feature type="domain" description="RNA polymerase sigma factor 70 region 4 type 2" evidence="7">
    <location>
        <begin position="133"/>
        <end position="184"/>
    </location>
</feature>
<evidence type="ECO:0000256" key="2">
    <source>
        <dbReference type="ARBA" id="ARBA00023015"/>
    </source>
</evidence>
<dbReference type="STRING" id="551991.SAMN05192529_11029"/>
<dbReference type="NCBIfam" id="TIGR02937">
    <property type="entry name" value="sigma70-ECF"/>
    <property type="match status" value="1"/>
</dbReference>
<dbReference type="SUPFAM" id="SSF88659">
    <property type="entry name" value="Sigma3 and sigma4 domains of RNA polymerase sigma factors"/>
    <property type="match status" value="1"/>
</dbReference>
<name>A0A1H3Z620_9BACT</name>
<dbReference type="InterPro" id="IPR007627">
    <property type="entry name" value="RNA_pol_sigma70_r2"/>
</dbReference>
<keyword evidence="5" id="KW-0804">Transcription</keyword>
<proteinExistence type="inferred from homology"/>
<evidence type="ECO:0000256" key="3">
    <source>
        <dbReference type="ARBA" id="ARBA00023082"/>
    </source>
</evidence>
<comment type="similarity">
    <text evidence="1">Belongs to the sigma-70 factor family. ECF subfamily.</text>
</comment>
<evidence type="ECO:0000256" key="1">
    <source>
        <dbReference type="ARBA" id="ARBA00010641"/>
    </source>
</evidence>
<protein>
    <submittedName>
        <fullName evidence="8">RNA polymerase sigma-70 factor, ECF subfamily</fullName>
    </submittedName>
</protein>
<gene>
    <name evidence="8" type="ORF">SAMN05192529_11029</name>
</gene>
<keyword evidence="4" id="KW-0238">DNA-binding</keyword>
<dbReference type="PANTHER" id="PTHR43133">
    <property type="entry name" value="RNA POLYMERASE ECF-TYPE SIGMA FACTO"/>
    <property type="match status" value="1"/>
</dbReference>
<dbReference type="InterPro" id="IPR036388">
    <property type="entry name" value="WH-like_DNA-bd_sf"/>
</dbReference>
<dbReference type="GO" id="GO:0016987">
    <property type="term" value="F:sigma factor activity"/>
    <property type="evidence" value="ECO:0007669"/>
    <property type="project" value="UniProtKB-KW"/>
</dbReference>
<feature type="domain" description="RNA polymerase sigma-70 region 2" evidence="6">
    <location>
        <begin position="32"/>
        <end position="105"/>
    </location>
</feature>
<keyword evidence="3" id="KW-0731">Sigma factor</keyword>
<dbReference type="Pfam" id="PF04542">
    <property type="entry name" value="Sigma70_r2"/>
    <property type="match status" value="1"/>
</dbReference>
<keyword evidence="2" id="KW-0805">Transcription regulation</keyword>
<evidence type="ECO:0000256" key="5">
    <source>
        <dbReference type="ARBA" id="ARBA00023163"/>
    </source>
</evidence>
<dbReference type="InterPro" id="IPR013324">
    <property type="entry name" value="RNA_pol_sigma_r3/r4-like"/>
</dbReference>
<dbReference type="GO" id="GO:0003677">
    <property type="term" value="F:DNA binding"/>
    <property type="evidence" value="ECO:0007669"/>
    <property type="project" value="UniProtKB-KW"/>
</dbReference>
<dbReference type="Gene3D" id="1.10.10.10">
    <property type="entry name" value="Winged helix-like DNA-binding domain superfamily/Winged helix DNA-binding domain"/>
    <property type="match status" value="1"/>
</dbReference>
<dbReference type="PANTHER" id="PTHR43133:SF8">
    <property type="entry name" value="RNA POLYMERASE SIGMA FACTOR HI_1459-RELATED"/>
    <property type="match status" value="1"/>
</dbReference>
<dbReference type="Gene3D" id="1.10.1740.10">
    <property type="match status" value="1"/>
</dbReference>
<dbReference type="Proteomes" id="UP000199041">
    <property type="component" value="Unassembled WGS sequence"/>
</dbReference>
<dbReference type="InterPro" id="IPR013249">
    <property type="entry name" value="RNA_pol_sigma70_r4_t2"/>
</dbReference>
<evidence type="ECO:0000256" key="4">
    <source>
        <dbReference type="ARBA" id="ARBA00023125"/>
    </source>
</evidence>
<keyword evidence="9" id="KW-1185">Reference proteome</keyword>